<evidence type="ECO:0000313" key="2">
    <source>
        <dbReference type="EMBL" id="MCC1485285.1"/>
    </source>
</evidence>
<sequence>MNKRNLKYQQIIVLLFIAGILYYGWLYYHPWITALIKGSFIDKDFNEMSYNIIKSESGFYMRFFWQTLRFLSLSLLLVGMFKYFNLIQEFEKKCLFTEMNYKALMKCGNLFMMYSAIIFMIRLFDPGKNIIGFGLTVFIGSTLLTFGEVFKRAYLNKKENDLTI</sequence>
<keyword evidence="1" id="KW-0472">Membrane</keyword>
<dbReference type="Proteomes" id="UP000778797">
    <property type="component" value="Unassembled WGS sequence"/>
</dbReference>
<feature type="transmembrane region" description="Helical" evidence="1">
    <location>
        <begin position="63"/>
        <end position="84"/>
    </location>
</feature>
<dbReference type="RefSeq" id="WP_227477777.1">
    <property type="nucleotide sequence ID" value="NZ_JAFMPT010000019.1"/>
</dbReference>
<gene>
    <name evidence="2" type="ORF">J1C55_11840</name>
</gene>
<comment type="caution">
    <text evidence="2">The sequence shown here is derived from an EMBL/GenBank/DDBJ whole genome shotgun (WGS) entry which is preliminary data.</text>
</comment>
<accession>A0ABS8ERX9</accession>
<keyword evidence="1" id="KW-0812">Transmembrane</keyword>
<evidence type="ECO:0000256" key="1">
    <source>
        <dbReference type="SAM" id="Phobius"/>
    </source>
</evidence>
<reference evidence="2" key="1">
    <citation type="submission" date="2021-03" db="EMBL/GenBank/DDBJ databases">
        <authorList>
            <person name="Ping X."/>
        </authorList>
    </citation>
    <scope>NUCLEOTIDE SEQUENCE</scope>
    <source>
        <strain evidence="2">E313</strain>
    </source>
</reference>
<organism evidence="2 3">
    <name type="scientific">Winogradskyella immobilis</name>
    <dbReference type="NCBI Taxonomy" id="2816852"/>
    <lineage>
        <taxon>Bacteria</taxon>
        <taxon>Pseudomonadati</taxon>
        <taxon>Bacteroidota</taxon>
        <taxon>Flavobacteriia</taxon>
        <taxon>Flavobacteriales</taxon>
        <taxon>Flavobacteriaceae</taxon>
        <taxon>Winogradskyella</taxon>
    </lineage>
</organism>
<keyword evidence="1" id="KW-1133">Transmembrane helix</keyword>
<name>A0ABS8ERX9_9FLAO</name>
<feature type="transmembrane region" description="Helical" evidence="1">
    <location>
        <begin position="12"/>
        <end position="28"/>
    </location>
</feature>
<proteinExistence type="predicted"/>
<reference evidence="2" key="2">
    <citation type="submission" date="2021-10" db="EMBL/GenBank/DDBJ databases">
        <title>Genome of Winogradskyella sp. E313.</title>
        <authorList>
            <person name="Zhou Y."/>
        </authorList>
    </citation>
    <scope>NUCLEOTIDE SEQUENCE</scope>
    <source>
        <strain evidence="2">E313</strain>
    </source>
</reference>
<protein>
    <submittedName>
        <fullName evidence="2">DUF2975 domain-containing protein</fullName>
    </submittedName>
</protein>
<feature type="transmembrane region" description="Helical" evidence="1">
    <location>
        <begin position="130"/>
        <end position="150"/>
    </location>
</feature>
<dbReference type="EMBL" id="JAFMPT010000019">
    <property type="protein sequence ID" value="MCC1485285.1"/>
    <property type="molecule type" value="Genomic_DNA"/>
</dbReference>
<keyword evidence="3" id="KW-1185">Reference proteome</keyword>
<evidence type="ECO:0000313" key="3">
    <source>
        <dbReference type="Proteomes" id="UP000778797"/>
    </source>
</evidence>
<feature type="transmembrane region" description="Helical" evidence="1">
    <location>
        <begin position="104"/>
        <end position="124"/>
    </location>
</feature>